<evidence type="ECO:0000259" key="1">
    <source>
        <dbReference type="Pfam" id="PF05699"/>
    </source>
</evidence>
<gene>
    <name evidence="2" type="ORF">PV328_012320</name>
</gene>
<dbReference type="GO" id="GO:0046983">
    <property type="term" value="F:protein dimerization activity"/>
    <property type="evidence" value="ECO:0007669"/>
    <property type="project" value="InterPro"/>
</dbReference>
<dbReference type="AlphaFoldDB" id="A0AA39EXB5"/>
<name>A0AA39EXB5_9HYME</name>
<protein>
    <recommendedName>
        <fullName evidence="1">HAT C-terminal dimerisation domain-containing protein</fullName>
    </recommendedName>
</protein>
<dbReference type="EMBL" id="JAQQBS010002365">
    <property type="protein sequence ID" value="KAK0156781.1"/>
    <property type="molecule type" value="Genomic_DNA"/>
</dbReference>
<comment type="caution">
    <text evidence="2">The sequence shown here is derived from an EMBL/GenBank/DDBJ whole genome shotgun (WGS) entry which is preliminary data.</text>
</comment>
<keyword evidence="3" id="KW-1185">Reference proteome</keyword>
<organism evidence="2 3">
    <name type="scientific">Microctonus aethiopoides</name>
    <dbReference type="NCBI Taxonomy" id="144406"/>
    <lineage>
        <taxon>Eukaryota</taxon>
        <taxon>Metazoa</taxon>
        <taxon>Ecdysozoa</taxon>
        <taxon>Arthropoda</taxon>
        <taxon>Hexapoda</taxon>
        <taxon>Insecta</taxon>
        <taxon>Pterygota</taxon>
        <taxon>Neoptera</taxon>
        <taxon>Endopterygota</taxon>
        <taxon>Hymenoptera</taxon>
        <taxon>Apocrita</taxon>
        <taxon>Ichneumonoidea</taxon>
        <taxon>Braconidae</taxon>
        <taxon>Euphorinae</taxon>
        <taxon>Microctonus</taxon>
    </lineage>
</organism>
<evidence type="ECO:0000313" key="2">
    <source>
        <dbReference type="EMBL" id="KAK0156781.1"/>
    </source>
</evidence>
<reference evidence="2" key="1">
    <citation type="journal article" date="2023" name="bioRxiv">
        <title>Scaffold-level genome assemblies of two parasitoid biocontrol wasps reveal the parthenogenesis mechanism and an associated novel virus.</title>
        <authorList>
            <person name="Inwood S."/>
            <person name="Skelly J."/>
            <person name="Guhlin J."/>
            <person name="Harrop T."/>
            <person name="Goldson S."/>
            <person name="Dearden P."/>
        </authorList>
    </citation>
    <scope>NUCLEOTIDE SEQUENCE</scope>
    <source>
        <strain evidence="2">Irish</strain>
        <tissue evidence="2">Whole body</tissue>
    </source>
</reference>
<dbReference type="InterPro" id="IPR008906">
    <property type="entry name" value="HATC_C_dom"/>
</dbReference>
<feature type="domain" description="HAT C-terminal dimerisation" evidence="1">
    <location>
        <begin position="122"/>
        <end position="168"/>
    </location>
</feature>
<dbReference type="Pfam" id="PF05699">
    <property type="entry name" value="Dimer_Tnp_hAT"/>
    <property type="match status" value="1"/>
</dbReference>
<dbReference type="SUPFAM" id="SSF53098">
    <property type="entry name" value="Ribonuclease H-like"/>
    <property type="match status" value="1"/>
</dbReference>
<sequence length="173" mass="20032">IFLDNCDSDIAQKVKINCLEFYKVAAVEIMNRLPYCDEFMLNLKFLSPEIAFAKDIRLEIHELNTICEKFDLMHLAARISSEWLFLPFFFKDEQKQHLCSLTLEKMWAEIFKSEYSPGSPVFDNLKILVDLVLILPHSNAEAERTFSNVTDIVTKKRNRIGSDTVAAICKLHL</sequence>
<feature type="non-terminal residue" evidence="2">
    <location>
        <position position="173"/>
    </location>
</feature>
<dbReference type="InterPro" id="IPR012337">
    <property type="entry name" value="RNaseH-like_sf"/>
</dbReference>
<evidence type="ECO:0000313" key="3">
    <source>
        <dbReference type="Proteomes" id="UP001168990"/>
    </source>
</evidence>
<reference evidence="2" key="2">
    <citation type="submission" date="2023-03" db="EMBL/GenBank/DDBJ databases">
        <authorList>
            <person name="Inwood S.N."/>
            <person name="Skelly J.G."/>
            <person name="Guhlin J."/>
            <person name="Harrop T.W.R."/>
            <person name="Goldson S.G."/>
            <person name="Dearden P.K."/>
        </authorList>
    </citation>
    <scope>NUCLEOTIDE SEQUENCE</scope>
    <source>
        <strain evidence="2">Irish</strain>
        <tissue evidence="2">Whole body</tissue>
    </source>
</reference>
<dbReference type="Proteomes" id="UP001168990">
    <property type="component" value="Unassembled WGS sequence"/>
</dbReference>
<accession>A0AA39EXB5</accession>
<proteinExistence type="predicted"/>